<gene>
    <name evidence="1" type="ORF">DBV15_01247</name>
</gene>
<organism evidence="1 2">
    <name type="scientific">Temnothorax longispinosus</name>
    <dbReference type="NCBI Taxonomy" id="300112"/>
    <lineage>
        <taxon>Eukaryota</taxon>
        <taxon>Metazoa</taxon>
        <taxon>Ecdysozoa</taxon>
        <taxon>Arthropoda</taxon>
        <taxon>Hexapoda</taxon>
        <taxon>Insecta</taxon>
        <taxon>Pterygota</taxon>
        <taxon>Neoptera</taxon>
        <taxon>Endopterygota</taxon>
        <taxon>Hymenoptera</taxon>
        <taxon>Apocrita</taxon>
        <taxon>Aculeata</taxon>
        <taxon>Formicoidea</taxon>
        <taxon>Formicidae</taxon>
        <taxon>Myrmicinae</taxon>
        <taxon>Temnothorax</taxon>
    </lineage>
</organism>
<name>A0A4S2KJJ5_9HYME</name>
<comment type="caution">
    <text evidence="1">The sequence shown here is derived from an EMBL/GenBank/DDBJ whole genome shotgun (WGS) entry which is preliminary data.</text>
</comment>
<accession>A0A4S2KJJ5</accession>
<dbReference type="EMBL" id="QBLH01002107">
    <property type="protein sequence ID" value="TGZ49763.1"/>
    <property type="molecule type" value="Genomic_DNA"/>
</dbReference>
<protein>
    <submittedName>
        <fullName evidence="1">Uncharacterized protein</fullName>
    </submittedName>
</protein>
<evidence type="ECO:0000313" key="2">
    <source>
        <dbReference type="Proteomes" id="UP000310200"/>
    </source>
</evidence>
<evidence type="ECO:0000313" key="1">
    <source>
        <dbReference type="EMBL" id="TGZ49763.1"/>
    </source>
</evidence>
<proteinExistence type="predicted"/>
<sequence>MGDPSHRRARRLFNPVTWCIQLYRGIPAPFGGGWCPSHVDVWAAVQRPRKADLEAGRGREVEVVPREYRVSPKEISITPTPFFELHPHRNAFVEVRQRLFMVRNIGNGIGTSLGLDLSRMNRWILTRAFAAGQRTRMIYSDTRVGVFSEFGKWDLATLLYAWIRGTMKVANNRISRQYDYVTGAQRISNYPPKIRGGLHRYAIISVDESIVQFSHYCSQQAIRLFRYNAD</sequence>
<reference evidence="1 2" key="1">
    <citation type="journal article" date="2019" name="Philos. Trans. R. Soc. Lond., B, Biol. Sci.">
        <title>Ant behaviour and brain gene expression of defending hosts depend on the ecological success of the intruding social parasite.</title>
        <authorList>
            <person name="Kaur R."/>
            <person name="Stoldt M."/>
            <person name="Jongepier E."/>
            <person name="Feldmeyer B."/>
            <person name="Menzel F."/>
            <person name="Bornberg-Bauer E."/>
            <person name="Foitzik S."/>
        </authorList>
    </citation>
    <scope>NUCLEOTIDE SEQUENCE [LARGE SCALE GENOMIC DNA]</scope>
    <source>
        <tissue evidence="1">Whole body</tissue>
    </source>
</reference>
<dbReference type="AlphaFoldDB" id="A0A4S2KJJ5"/>
<dbReference type="Proteomes" id="UP000310200">
    <property type="component" value="Unassembled WGS sequence"/>
</dbReference>
<keyword evidence="2" id="KW-1185">Reference proteome</keyword>